<reference evidence="2 3" key="1">
    <citation type="submission" date="2020-02" db="EMBL/GenBank/DDBJ databases">
        <authorList>
            <person name="Ferguson B K."/>
        </authorList>
    </citation>
    <scope>NUCLEOTIDE SEQUENCE [LARGE SCALE GENOMIC DNA]</scope>
</reference>
<dbReference type="OrthoDB" id="6516235at2759"/>
<proteinExistence type="predicted"/>
<organism evidence="2 3">
    <name type="scientific">Trichogramma brassicae</name>
    <dbReference type="NCBI Taxonomy" id="86971"/>
    <lineage>
        <taxon>Eukaryota</taxon>
        <taxon>Metazoa</taxon>
        <taxon>Ecdysozoa</taxon>
        <taxon>Arthropoda</taxon>
        <taxon>Hexapoda</taxon>
        <taxon>Insecta</taxon>
        <taxon>Pterygota</taxon>
        <taxon>Neoptera</taxon>
        <taxon>Endopterygota</taxon>
        <taxon>Hymenoptera</taxon>
        <taxon>Apocrita</taxon>
        <taxon>Proctotrupomorpha</taxon>
        <taxon>Chalcidoidea</taxon>
        <taxon>Trichogrammatidae</taxon>
        <taxon>Trichogramma</taxon>
    </lineage>
</organism>
<feature type="non-terminal residue" evidence="2">
    <location>
        <position position="1"/>
    </location>
</feature>
<protein>
    <submittedName>
        <fullName evidence="2">Uncharacterized protein</fullName>
    </submittedName>
</protein>
<dbReference type="EMBL" id="CADCXV010000815">
    <property type="protein sequence ID" value="CAB0036295.1"/>
    <property type="molecule type" value="Genomic_DNA"/>
</dbReference>
<feature type="non-terminal residue" evidence="2">
    <location>
        <position position="542"/>
    </location>
</feature>
<feature type="region of interest" description="Disordered" evidence="1">
    <location>
        <begin position="271"/>
        <end position="293"/>
    </location>
</feature>
<keyword evidence="3" id="KW-1185">Reference proteome</keyword>
<evidence type="ECO:0000313" key="2">
    <source>
        <dbReference type="EMBL" id="CAB0036295.1"/>
    </source>
</evidence>
<gene>
    <name evidence="2" type="ORF">TBRA_LOCUS8168</name>
</gene>
<dbReference type="AlphaFoldDB" id="A0A6H5ILC4"/>
<evidence type="ECO:0000256" key="1">
    <source>
        <dbReference type="SAM" id="MobiDB-lite"/>
    </source>
</evidence>
<evidence type="ECO:0000313" key="3">
    <source>
        <dbReference type="Proteomes" id="UP000479190"/>
    </source>
</evidence>
<name>A0A6H5ILC4_9HYME</name>
<dbReference type="Gene3D" id="2.60.120.970">
    <property type="match status" value="1"/>
</dbReference>
<accession>A0A6H5ILC4</accession>
<sequence length="542" mass="61026">AYFSFVIFAHPTRPISTIELFQVTAKAMQLKCLCGNAASGEATCKPFNLQCSDVTAMTRFVDMPKLVSSKQHNIAAAEQRNEVLLPSKMPLRDSDLNYTSRLLLQRSDGSTLDVTSNTTHSKQKVVRNCHCVAHNAVRTSFLFCVSVKPHNPIQRYFNHRIFARNALKPINRRSKCGANSSMLILAELRIFGKQSGLREVNLKTFRLRMPTSESFVPATTIKELEYETISISETRTETNTFLSASGCLPNARKRQTYASLKWVLGGLPKVVTEPPTPSPSTSPSDCDHPGDGCARANRELEAIDDLTLTDLRIEYVKQQILKKLRLDKPPDVSVNMSTLPKPLFNGDVLDLQPGELAEPSSPAESFYGKTNQIVLFPIEYYLTHLLKQKKKPLFLTKIIFLGRYGASKNLEKFFSCFFHQNTQPQIFSNFLIEGPSLSEPKNAIFNKKRFLEPDGSASMKKRCRHSTNHITGFSPAVCVSYNLPNDLHAQVTVKSAELWFYKTRDRNGNNNHTFVISELDHWDLGGSFEKTTILAIFDFNDN</sequence>
<dbReference type="Proteomes" id="UP000479190">
    <property type="component" value="Unassembled WGS sequence"/>
</dbReference>